<dbReference type="SUPFAM" id="SSF51445">
    <property type="entry name" value="(Trans)glycosidases"/>
    <property type="match status" value="1"/>
</dbReference>
<sequence>MSSGNYQPVSNGHSSSPNLDAGNDHEDARNTQFYSPEMEPLDLPRTNLPASAAPPHFMGTARHEENRSLYASSKGSKPTMVGFNNSSDKLNAQNSCSDFYGTDYNNSQPMVALDGHSPEHLPYQDEKHDAYQPKLTKSRQKIIIVALIALAITAVTVVVPVSFAVIRPKQNNTSNDLASGTAASNSSDSSLSDSGSTSSMTQSRVITSSGDGSTVTFFDSSKVTYSNSFSRTWYYNPANPTVSGAWPQSWTPALNKTFNYGVDPIWGVNLGGWLVMEPFIVPALYEKYYNTSGGPAVDEWDLTMLMNADGSINKLKDHYKMFITEQDFADIAAAGLNFVRILIAYWAIEVCENKLFLPKTSWTYFLKAIKWARKYGLRINLDLHVLPGSQNGWNHSSKLGTINILLGPMSIANVEQALDYIHIIAKFISQPEYRDIIPLFGIMNEPFSPTIGSDAVEHFYLHAYEIVRKASGMGEGKGPWVIFHDVFLSLSHWMSFLQNTDRMQLDVHQYICFNGQSADNYTARVKADLACDTWGTGVRVLDGLRNNSMSSFGMTHISEWSLGINDCGLWLNGVDLSARYNGTFMLGNYPKVGDCSEYTDYMQYDDTWKVSMKQFALQSMSALQNWFFWTWKVSNSTVSGHPQSPAWSYQLGLQEGWMPTDPCNSEGACDNSNPFTGTLSAWMTASASAGKIAATVQAALAWPPMSISSVKDTAMIPQYMQTGTLIQLPAPTVTAVSGSAMSMVSASSWNNPSDTTSLWVPIALCGYLNSWMGLTASPDACPTTSVAARRAYAPQAYATPAPVPTS</sequence>
<evidence type="ECO:0000256" key="3">
    <source>
        <dbReference type="ARBA" id="ARBA00022475"/>
    </source>
</evidence>
<evidence type="ECO:0000256" key="17">
    <source>
        <dbReference type="SAM" id="Phobius"/>
    </source>
</evidence>
<keyword evidence="3" id="KW-1003">Cell membrane</keyword>
<dbReference type="GO" id="GO:0005576">
    <property type="term" value="C:extracellular region"/>
    <property type="evidence" value="ECO:0007669"/>
    <property type="project" value="TreeGrafter"/>
</dbReference>
<dbReference type="InterPro" id="IPR050386">
    <property type="entry name" value="Glycosyl_hydrolase_5"/>
</dbReference>
<reference evidence="19 20" key="1">
    <citation type="submission" date="2016-10" db="EMBL/GenBank/DDBJ databases">
        <title>Genome sequence of the basidiomycete white-rot fungus Trametes pubescens.</title>
        <authorList>
            <person name="Makela M.R."/>
            <person name="Granchi Z."/>
            <person name="Peng M."/>
            <person name="De Vries R.P."/>
            <person name="Grigoriev I."/>
            <person name="Riley R."/>
            <person name="Hilden K."/>
        </authorList>
    </citation>
    <scope>NUCLEOTIDE SEQUENCE [LARGE SCALE GENOMIC DNA]</scope>
    <source>
        <strain evidence="19 20">FBCC735</strain>
    </source>
</reference>
<evidence type="ECO:0000256" key="13">
    <source>
        <dbReference type="ARBA" id="ARBA00037126"/>
    </source>
</evidence>
<evidence type="ECO:0000259" key="18">
    <source>
        <dbReference type="Pfam" id="PF00150"/>
    </source>
</evidence>
<keyword evidence="7 17" id="KW-1133">Transmembrane helix</keyword>
<dbReference type="EMBL" id="MNAD01000899">
    <property type="protein sequence ID" value="OJT09588.1"/>
    <property type="molecule type" value="Genomic_DNA"/>
</dbReference>
<feature type="region of interest" description="Disordered" evidence="16">
    <location>
        <begin position="174"/>
        <end position="211"/>
    </location>
</feature>
<dbReference type="Proteomes" id="UP000184267">
    <property type="component" value="Unassembled WGS sequence"/>
</dbReference>
<evidence type="ECO:0000256" key="11">
    <source>
        <dbReference type="ARBA" id="ARBA00023316"/>
    </source>
</evidence>
<keyword evidence="5" id="KW-0378">Hydrolase</keyword>
<dbReference type="PANTHER" id="PTHR31297">
    <property type="entry name" value="GLUCAN ENDO-1,6-BETA-GLUCOSIDASE B"/>
    <property type="match status" value="1"/>
</dbReference>
<evidence type="ECO:0000256" key="4">
    <source>
        <dbReference type="ARBA" id="ARBA00022692"/>
    </source>
</evidence>
<dbReference type="GO" id="GO:0005886">
    <property type="term" value="C:plasma membrane"/>
    <property type="evidence" value="ECO:0007669"/>
    <property type="project" value="UniProtKB-SubCell"/>
</dbReference>
<dbReference type="GO" id="GO:0009986">
    <property type="term" value="C:cell surface"/>
    <property type="evidence" value="ECO:0007669"/>
    <property type="project" value="TreeGrafter"/>
</dbReference>
<evidence type="ECO:0000313" key="19">
    <source>
        <dbReference type="EMBL" id="OJT09588.1"/>
    </source>
</evidence>
<evidence type="ECO:0000256" key="1">
    <source>
        <dbReference type="ARBA" id="ARBA00004401"/>
    </source>
</evidence>
<name>A0A1M2VPU9_TRAPU</name>
<evidence type="ECO:0000256" key="14">
    <source>
        <dbReference type="ARBA" id="ARBA00038929"/>
    </source>
</evidence>
<comment type="subcellular location">
    <subcellularLocation>
        <location evidence="1">Cell membrane</location>
        <topology evidence="1">Single-pass type II membrane protein</topology>
    </subcellularLocation>
</comment>
<dbReference type="PANTHER" id="PTHR31297:SF34">
    <property type="entry name" value="GLUCAN 1,3-BETA-GLUCOSIDASE 2"/>
    <property type="match status" value="1"/>
</dbReference>
<keyword evidence="11" id="KW-0961">Cell wall biogenesis/degradation</keyword>
<dbReference type="AlphaFoldDB" id="A0A1M2VPU9"/>
<dbReference type="EC" id="3.2.1.58" evidence="14"/>
<evidence type="ECO:0000256" key="5">
    <source>
        <dbReference type="ARBA" id="ARBA00022801"/>
    </source>
</evidence>
<keyword evidence="20" id="KW-1185">Reference proteome</keyword>
<evidence type="ECO:0000256" key="8">
    <source>
        <dbReference type="ARBA" id="ARBA00023136"/>
    </source>
</evidence>
<feature type="domain" description="Glycoside hydrolase family 5" evidence="18">
    <location>
        <begin position="319"/>
        <end position="482"/>
    </location>
</feature>
<feature type="transmembrane region" description="Helical" evidence="17">
    <location>
        <begin position="142"/>
        <end position="166"/>
    </location>
</feature>
<feature type="compositionally biased region" description="Polar residues" evidence="16">
    <location>
        <begin position="1"/>
        <end position="18"/>
    </location>
</feature>
<evidence type="ECO:0000256" key="7">
    <source>
        <dbReference type="ARBA" id="ARBA00022989"/>
    </source>
</evidence>
<dbReference type="OMA" id="YAITIGQ"/>
<evidence type="ECO:0000256" key="6">
    <source>
        <dbReference type="ARBA" id="ARBA00022968"/>
    </source>
</evidence>
<comment type="caution">
    <text evidence="19">The sequence shown here is derived from an EMBL/GenBank/DDBJ whole genome shotgun (WGS) entry which is preliminary data.</text>
</comment>
<dbReference type="InterPro" id="IPR017853">
    <property type="entry name" value="GH"/>
</dbReference>
<dbReference type="OrthoDB" id="62120at2759"/>
<keyword evidence="8 17" id="KW-0472">Membrane</keyword>
<evidence type="ECO:0000256" key="15">
    <source>
        <dbReference type="ARBA" id="ARBA00041260"/>
    </source>
</evidence>
<keyword evidence="6" id="KW-0735">Signal-anchor</keyword>
<feature type="compositionally biased region" description="Polar residues" evidence="16">
    <location>
        <begin position="200"/>
        <end position="211"/>
    </location>
</feature>
<feature type="region of interest" description="Disordered" evidence="16">
    <location>
        <begin position="1"/>
        <end position="58"/>
    </location>
</feature>
<dbReference type="Gene3D" id="3.20.20.80">
    <property type="entry name" value="Glycosidases"/>
    <property type="match status" value="1"/>
</dbReference>
<dbReference type="Pfam" id="PF00150">
    <property type="entry name" value="Cellulase"/>
    <property type="match status" value="1"/>
</dbReference>
<feature type="compositionally biased region" description="Low complexity" evidence="16">
    <location>
        <begin position="179"/>
        <end position="199"/>
    </location>
</feature>
<gene>
    <name evidence="19" type="ORF">TRAPUB_13965</name>
</gene>
<dbReference type="GO" id="GO:0009251">
    <property type="term" value="P:glucan catabolic process"/>
    <property type="evidence" value="ECO:0007669"/>
    <property type="project" value="TreeGrafter"/>
</dbReference>
<comment type="function">
    <text evidence="13">Glucosidase involved in the degradation of cellulosic biomass. Active on lichenan.</text>
</comment>
<dbReference type="InterPro" id="IPR001547">
    <property type="entry name" value="Glyco_hydro_5"/>
</dbReference>
<dbReference type="STRING" id="154538.A0A1M2VPU9"/>
<evidence type="ECO:0000313" key="20">
    <source>
        <dbReference type="Proteomes" id="UP000184267"/>
    </source>
</evidence>
<keyword evidence="9" id="KW-0325">Glycoprotein</keyword>
<keyword evidence="10" id="KW-0326">Glycosidase</keyword>
<evidence type="ECO:0000256" key="16">
    <source>
        <dbReference type="SAM" id="MobiDB-lite"/>
    </source>
</evidence>
<accession>A0A1M2VPU9</accession>
<dbReference type="GO" id="GO:0004338">
    <property type="term" value="F:glucan exo-1,3-beta-glucosidase activity"/>
    <property type="evidence" value="ECO:0007669"/>
    <property type="project" value="UniProtKB-EC"/>
</dbReference>
<comment type="similarity">
    <text evidence="2">Belongs to the glycosyl hydrolase 5 (cellulase A) family.</text>
</comment>
<protein>
    <recommendedName>
        <fullName evidence="14">glucan 1,3-beta-glucosidase</fullName>
        <ecNumber evidence="14">3.2.1.58</ecNumber>
    </recommendedName>
    <alternativeName>
        <fullName evidence="15">Exo-1,3-beta-glucanase D</fullName>
    </alternativeName>
</protein>
<dbReference type="GO" id="GO:0071555">
    <property type="term" value="P:cell wall organization"/>
    <property type="evidence" value="ECO:0007669"/>
    <property type="project" value="UniProtKB-KW"/>
</dbReference>
<evidence type="ECO:0000256" key="9">
    <source>
        <dbReference type="ARBA" id="ARBA00023180"/>
    </source>
</evidence>
<evidence type="ECO:0000256" key="2">
    <source>
        <dbReference type="ARBA" id="ARBA00005641"/>
    </source>
</evidence>
<organism evidence="19 20">
    <name type="scientific">Trametes pubescens</name>
    <name type="common">White-rot fungus</name>
    <dbReference type="NCBI Taxonomy" id="154538"/>
    <lineage>
        <taxon>Eukaryota</taxon>
        <taxon>Fungi</taxon>
        <taxon>Dikarya</taxon>
        <taxon>Basidiomycota</taxon>
        <taxon>Agaricomycotina</taxon>
        <taxon>Agaricomycetes</taxon>
        <taxon>Polyporales</taxon>
        <taxon>Polyporaceae</taxon>
        <taxon>Trametes</taxon>
    </lineage>
</organism>
<evidence type="ECO:0000256" key="12">
    <source>
        <dbReference type="ARBA" id="ARBA00036824"/>
    </source>
</evidence>
<proteinExistence type="inferred from homology"/>
<comment type="catalytic activity">
    <reaction evidence="12">
        <text>Successive hydrolysis of beta-D-glucose units from the non-reducing ends of (1-&gt;3)-beta-D-glucans, releasing alpha-glucose.</text>
        <dbReference type="EC" id="3.2.1.58"/>
    </reaction>
</comment>
<evidence type="ECO:0000256" key="10">
    <source>
        <dbReference type="ARBA" id="ARBA00023295"/>
    </source>
</evidence>
<keyword evidence="4 17" id="KW-0812">Transmembrane</keyword>